<dbReference type="Pfam" id="PF06487">
    <property type="entry name" value="SAP18"/>
    <property type="match status" value="1"/>
</dbReference>
<dbReference type="InterPro" id="IPR042534">
    <property type="entry name" value="SAP18_sf"/>
</dbReference>
<feature type="compositionally biased region" description="Gly residues" evidence="2">
    <location>
        <begin position="239"/>
        <end position="248"/>
    </location>
</feature>
<evidence type="ECO:0000313" key="3">
    <source>
        <dbReference type="EMBL" id="KAF1954834.1"/>
    </source>
</evidence>
<evidence type="ECO:0000256" key="1">
    <source>
        <dbReference type="ARBA" id="ARBA00009143"/>
    </source>
</evidence>
<evidence type="ECO:0000256" key="2">
    <source>
        <dbReference type="SAM" id="MobiDB-lite"/>
    </source>
</evidence>
<dbReference type="GO" id="GO:0005634">
    <property type="term" value="C:nucleus"/>
    <property type="evidence" value="ECO:0007669"/>
    <property type="project" value="TreeGrafter"/>
</dbReference>
<feature type="compositionally biased region" description="Basic and acidic residues" evidence="2">
    <location>
        <begin position="214"/>
        <end position="229"/>
    </location>
</feature>
<evidence type="ECO:0008006" key="5">
    <source>
        <dbReference type="Google" id="ProtNLM"/>
    </source>
</evidence>
<protein>
    <recommendedName>
        <fullName evidence="5">Sin3-associated polypeptide Sap18</fullName>
    </recommendedName>
</protein>
<dbReference type="EMBL" id="ML976997">
    <property type="protein sequence ID" value="KAF1954834.1"/>
    <property type="molecule type" value="Genomic_DNA"/>
</dbReference>
<accession>A0A6A5TRC9</accession>
<dbReference type="AlphaFoldDB" id="A0A6A5TRC9"/>
<dbReference type="Proteomes" id="UP000800035">
    <property type="component" value="Unassembled WGS sequence"/>
</dbReference>
<dbReference type="PANTHER" id="PTHR13082">
    <property type="entry name" value="SAP18"/>
    <property type="match status" value="1"/>
</dbReference>
<name>A0A6A5TRC9_9PLEO</name>
<organism evidence="3 4">
    <name type="scientific">Byssothecium circinans</name>
    <dbReference type="NCBI Taxonomy" id="147558"/>
    <lineage>
        <taxon>Eukaryota</taxon>
        <taxon>Fungi</taxon>
        <taxon>Dikarya</taxon>
        <taxon>Ascomycota</taxon>
        <taxon>Pezizomycotina</taxon>
        <taxon>Dothideomycetes</taxon>
        <taxon>Pleosporomycetidae</taxon>
        <taxon>Pleosporales</taxon>
        <taxon>Massarineae</taxon>
        <taxon>Massarinaceae</taxon>
        <taxon>Byssothecium</taxon>
    </lineage>
</organism>
<dbReference type="OrthoDB" id="440566at2759"/>
<feature type="region of interest" description="Disordered" evidence="2">
    <location>
        <begin position="178"/>
        <end position="255"/>
    </location>
</feature>
<gene>
    <name evidence="3" type="ORF">CC80DRAFT_526589</name>
</gene>
<sequence>MTPQKPDRQTTTPFLLRLFYRTNTFTPLTDFDPTTHPRLPPSLQIYTWQSCTLRELSTLLLTALPNLLPKPYAGTRITFRLVYGDMTGPQRPGTPARFISRDLGSVVVGAGMGGGAGEEEEEEGKGVEDVSEALKKLDGEPEKTLAEARFVIGDYVCCAIFPPGPDGSVHAAPAPLRDGFAGRGRDGNGYRGRGGRGDFRDYGDGGGGGVPQGEWRRGEAPPERERGGEWEFSGARRGPSGGGGSGGRGRGRGRW</sequence>
<dbReference type="PANTHER" id="PTHR13082:SF0">
    <property type="entry name" value="HISTONE DEACETYLASE COMPLEX SUBUNIT SAP18"/>
    <property type="match status" value="1"/>
</dbReference>
<reference evidence="3" key="1">
    <citation type="journal article" date="2020" name="Stud. Mycol.">
        <title>101 Dothideomycetes genomes: a test case for predicting lifestyles and emergence of pathogens.</title>
        <authorList>
            <person name="Haridas S."/>
            <person name="Albert R."/>
            <person name="Binder M."/>
            <person name="Bloem J."/>
            <person name="Labutti K."/>
            <person name="Salamov A."/>
            <person name="Andreopoulos B."/>
            <person name="Baker S."/>
            <person name="Barry K."/>
            <person name="Bills G."/>
            <person name="Bluhm B."/>
            <person name="Cannon C."/>
            <person name="Castanera R."/>
            <person name="Culley D."/>
            <person name="Daum C."/>
            <person name="Ezra D."/>
            <person name="Gonzalez J."/>
            <person name="Henrissat B."/>
            <person name="Kuo A."/>
            <person name="Liang C."/>
            <person name="Lipzen A."/>
            <person name="Lutzoni F."/>
            <person name="Magnuson J."/>
            <person name="Mondo S."/>
            <person name="Nolan M."/>
            <person name="Ohm R."/>
            <person name="Pangilinan J."/>
            <person name="Park H.-J."/>
            <person name="Ramirez L."/>
            <person name="Alfaro M."/>
            <person name="Sun H."/>
            <person name="Tritt A."/>
            <person name="Yoshinaga Y."/>
            <person name="Zwiers L.-H."/>
            <person name="Turgeon B."/>
            <person name="Goodwin S."/>
            <person name="Spatafora J."/>
            <person name="Crous P."/>
            <person name="Grigoriev I."/>
        </authorList>
    </citation>
    <scope>NUCLEOTIDE SEQUENCE</scope>
    <source>
        <strain evidence="3">CBS 675.92</strain>
    </source>
</reference>
<dbReference type="Gene3D" id="3.10.20.550">
    <property type="entry name" value="ASAP complex, SAP18 subunit"/>
    <property type="match status" value="1"/>
</dbReference>
<proteinExistence type="inferred from homology"/>
<dbReference type="InterPro" id="IPR010516">
    <property type="entry name" value="SAP18"/>
</dbReference>
<evidence type="ECO:0000313" key="4">
    <source>
        <dbReference type="Proteomes" id="UP000800035"/>
    </source>
</evidence>
<keyword evidence="4" id="KW-1185">Reference proteome</keyword>
<comment type="similarity">
    <text evidence="1">Belongs to the SAP18 family.</text>
</comment>